<proteinExistence type="predicted"/>
<evidence type="ECO:0000313" key="1">
    <source>
        <dbReference type="EMBL" id="CAB4948400.1"/>
    </source>
</evidence>
<accession>A0A6J7JXM3</accession>
<dbReference type="InterPro" id="IPR021530">
    <property type="entry name" value="AllH-like"/>
</dbReference>
<organism evidence="1">
    <name type="scientific">freshwater metagenome</name>
    <dbReference type="NCBI Taxonomy" id="449393"/>
    <lineage>
        <taxon>unclassified sequences</taxon>
        <taxon>metagenomes</taxon>
        <taxon>ecological metagenomes</taxon>
    </lineage>
</organism>
<name>A0A6J7JXM3_9ZZZZ</name>
<reference evidence="1" key="1">
    <citation type="submission" date="2020-05" db="EMBL/GenBank/DDBJ databases">
        <authorList>
            <person name="Chiriac C."/>
            <person name="Salcher M."/>
            <person name="Ghai R."/>
            <person name="Kavagutti S V."/>
        </authorList>
    </citation>
    <scope>NUCLEOTIDE SEQUENCE</scope>
</reference>
<gene>
    <name evidence="1" type="ORF">UFOPK3772_01379</name>
</gene>
<dbReference type="Pfam" id="PF11392">
    <property type="entry name" value="AllH"/>
    <property type="match status" value="1"/>
</dbReference>
<protein>
    <submittedName>
        <fullName evidence="1">Unannotated protein</fullName>
    </submittedName>
</protein>
<dbReference type="EMBL" id="CAFBNE010000038">
    <property type="protein sequence ID" value="CAB4948400.1"/>
    <property type="molecule type" value="Genomic_DNA"/>
</dbReference>
<dbReference type="AlphaFoldDB" id="A0A6J7JXM3"/>
<sequence length="273" mass="28220">MRPPPDVGCAVKDAVATDGQGEVIAVFSRASYIAIGGNVFALLSTSESSGPLHARFRDPPRVRLGDRAAVLGGCLYIGGVLVDLPARFWEPAPLASGAPIARMLGAVLMHEPVLDLGSGADNSIQTSLERAMDRGGLGEACRWVFGRGAGLTPSGDDVAAGLLMADALLGLSDEAVRLAIVAVAPTHAISRAFLTWAARGQSIEPLHRLLAACAREDLDAARSARTELAAIGHTSGLDLAYGALVGFRRAPDEAAAARPALRMTSRALAQITA</sequence>